<dbReference type="InterPro" id="IPR016181">
    <property type="entry name" value="Acyl_CoA_acyltransferase"/>
</dbReference>
<sequence length="243" mass="25934">MTFDLNSAPIVLLAWERALALPTDSLLSDTRDGRITHAAETTELTFLRLWNQSILSGPAHLLAAAQEYSDDELSDHSTMLRLTKLEGGRGLGTQALYYADDLELHQPEHTVHVSTGTPEALRLESLCPPDDVNDVGLSGREHKFTVMDSGESDAGPLACSAYAEHQGLLAQLGTLVAPNARRQGLGRLATSIAAHEALAAGLIVQWQSDVNNSAAHALAVGTGFSVAGLLTRISLQTGQTRHK</sequence>
<dbReference type="RefSeq" id="WP_062286607.1">
    <property type="nucleotide sequence ID" value="NZ_CP013200.1"/>
</dbReference>
<name>A0A0S2LXS2_9MICC</name>
<dbReference type="Gene3D" id="3.40.630.30">
    <property type="match status" value="1"/>
</dbReference>
<dbReference type="EMBL" id="CP013200">
    <property type="protein sequence ID" value="ALO65979.1"/>
    <property type="molecule type" value="Genomic_DNA"/>
</dbReference>
<dbReference type="SUPFAM" id="SSF55729">
    <property type="entry name" value="Acyl-CoA N-acyltransferases (Nat)"/>
    <property type="match status" value="1"/>
</dbReference>
<dbReference type="Proteomes" id="UP000059574">
    <property type="component" value="Chromosome"/>
</dbReference>
<gene>
    <name evidence="1" type="ORF">AS189_05065</name>
</gene>
<evidence type="ECO:0000313" key="2">
    <source>
        <dbReference type="Proteomes" id="UP000059574"/>
    </source>
</evidence>
<reference evidence="1 2" key="2">
    <citation type="journal article" date="2016" name="J. Biotechnol.">
        <title>Complete genome sequence of Arthrobacter alpinus ERGS4:06, a yellow pigmented bacterium tolerant to cold and radiations isolated from Sikkim Himalaya.</title>
        <authorList>
            <person name="Kumar R."/>
            <person name="Singh D."/>
            <person name="Swarnkar M.K."/>
            <person name="Singh A.K."/>
            <person name="Kumar S."/>
        </authorList>
    </citation>
    <scope>NUCLEOTIDE SEQUENCE [LARGE SCALE GENOMIC DNA]</scope>
    <source>
        <strain evidence="1 2">ERGS4:06</strain>
    </source>
</reference>
<organism evidence="1 2">
    <name type="scientific">Arthrobacter alpinus</name>
    <dbReference type="NCBI Taxonomy" id="656366"/>
    <lineage>
        <taxon>Bacteria</taxon>
        <taxon>Bacillati</taxon>
        <taxon>Actinomycetota</taxon>
        <taxon>Actinomycetes</taxon>
        <taxon>Micrococcales</taxon>
        <taxon>Micrococcaceae</taxon>
        <taxon>Arthrobacter</taxon>
    </lineage>
</organism>
<reference evidence="2" key="1">
    <citation type="submission" date="2015-11" db="EMBL/GenBank/DDBJ databases">
        <authorList>
            <person name="Kumar R."/>
            <person name="Singh D."/>
            <person name="Swarnkar M.K."/>
            <person name="Singh A.K."/>
            <person name="Kumar S."/>
        </authorList>
    </citation>
    <scope>NUCLEOTIDE SEQUENCE [LARGE SCALE GENOMIC DNA]</scope>
    <source>
        <strain evidence="2">ERGS4:06</strain>
    </source>
</reference>
<protein>
    <recommendedName>
        <fullName evidence="3">N-acetyltransferase domain-containing protein</fullName>
    </recommendedName>
</protein>
<accession>A0A0S2LXS2</accession>
<dbReference type="OrthoDB" id="4824241at2"/>
<proteinExistence type="predicted"/>
<evidence type="ECO:0008006" key="3">
    <source>
        <dbReference type="Google" id="ProtNLM"/>
    </source>
</evidence>
<dbReference type="AlphaFoldDB" id="A0A0S2LXS2"/>
<evidence type="ECO:0000313" key="1">
    <source>
        <dbReference type="EMBL" id="ALO65979.1"/>
    </source>
</evidence>